<dbReference type="SMART" id="SM01008">
    <property type="entry name" value="Ald_Xan_dh_C"/>
    <property type="match status" value="1"/>
</dbReference>
<dbReference type="InterPro" id="IPR008274">
    <property type="entry name" value="AldOxase/xan_DH_MoCoBD1"/>
</dbReference>
<feature type="domain" description="Aldehyde oxidase/xanthine dehydrogenase a/b hammerhead" evidence="1">
    <location>
        <begin position="211"/>
        <end position="289"/>
    </location>
</feature>
<dbReference type="Gene3D" id="3.90.1170.50">
    <property type="entry name" value="Aldehyde oxidase/xanthine dehydrogenase, a/b hammerhead"/>
    <property type="match status" value="1"/>
</dbReference>
<evidence type="ECO:0000313" key="2">
    <source>
        <dbReference type="EMBL" id="QJR79372.1"/>
    </source>
</evidence>
<sequence length="716" mass="77492">MKDSPNNVSRRHFLAGTGLVIGLSIIPKSLAAAMVANTDSQSRATPMNAFVRVAPDGVVTVMSKHLEMGQGPYTGLTQLVAEEMDADWEQMRVEPSPADDSTYANLAFGMQGTGGSTSIANSYEQFRKAGATAKAMLIAAAAAAWQVPSAEIAVKKGRIFHQQSNRSAGFGEMAESAALLSPPKDVTLKQPSAFKIIGSNKQRLDTPAKTTGKTTFTLDIYADEMLIALVKHAPYFGAKVASFDANKAMQIPGVVDVKAVSQGVAIFAENTFAALKGRDAVEVQWDLSQAETRSSEAIIEDYRKQMNKEGLKATNRGNVSQTLSADGVTVLEAEYVFPYLAHAPMEPLDAVLIKNQNGGIDCYSGAQFPGMDKKAIADICEIAEEKVTIHVQYAGGSFGRRAQFGSPYMREAAEVFKVSGMKRPVKHMWTREDDIRGGFYRPLFIHQLRGAIDKEGKIIGWDQVIAGQSIMQKDELDETSVEGASDLPYNIRDLRVYSHNMQTGVPVLWWRSVGHTHTAFAVEAFLDELLEKANVDPVEGRLKLLKPESRQAGVLKQVSELANKAGTVPANRARGVAVHKSFNTYVAEIAEVSEGKDGLPVVHNVWVAVDCGVAVNPNHIRAQMEGGIGFGLGAILYNAIVLTEGGKVEQSNFHDYRSLRINEMPHVEVAIVESSEPPTGVGEPGVPPIGPAVANAWRRLTGTPVRRLPIQPRQTT</sequence>
<dbReference type="KEGG" id="apel:CA267_000445"/>
<dbReference type="InterPro" id="IPR012368">
    <property type="entry name" value="OxRdtase_Mopterin-bd_su_IorB"/>
</dbReference>
<dbReference type="InterPro" id="IPR052516">
    <property type="entry name" value="N-heterocyclic_Hydroxylase"/>
</dbReference>
<dbReference type="InterPro" id="IPR000674">
    <property type="entry name" value="Ald_Oxase/Xan_DH_a/b"/>
</dbReference>
<dbReference type="Gene3D" id="3.30.365.10">
    <property type="entry name" value="Aldehyde oxidase/xanthine dehydrogenase, molybdopterin binding domain"/>
    <property type="match status" value="4"/>
</dbReference>
<dbReference type="OrthoDB" id="9767994at2"/>
<dbReference type="SUPFAM" id="SSF56003">
    <property type="entry name" value="Molybdenum cofactor-binding domain"/>
    <property type="match status" value="2"/>
</dbReference>
<dbReference type="InterPro" id="IPR006311">
    <property type="entry name" value="TAT_signal"/>
</dbReference>
<proteinExistence type="predicted"/>
<name>A0A6M4M857_9ALTE</name>
<evidence type="ECO:0000313" key="3">
    <source>
        <dbReference type="Proteomes" id="UP000219285"/>
    </source>
</evidence>
<dbReference type="Proteomes" id="UP000219285">
    <property type="component" value="Chromosome"/>
</dbReference>
<dbReference type="RefSeq" id="WP_075609295.1">
    <property type="nucleotide sequence ID" value="NZ_CP052766.1"/>
</dbReference>
<dbReference type="InterPro" id="IPR046867">
    <property type="entry name" value="AldOxase/xan_DH_MoCoBD2"/>
</dbReference>
<dbReference type="GO" id="GO:0016491">
    <property type="term" value="F:oxidoreductase activity"/>
    <property type="evidence" value="ECO:0007669"/>
    <property type="project" value="InterPro"/>
</dbReference>
<protein>
    <submittedName>
        <fullName evidence="2">Xanthine dehydrogenase family protein molybdopterin-binding subunit</fullName>
    </submittedName>
</protein>
<dbReference type="InterPro" id="IPR037165">
    <property type="entry name" value="AldOxase/xan_DH_Mopterin-bd_sf"/>
</dbReference>
<dbReference type="EMBL" id="CP052766">
    <property type="protein sequence ID" value="QJR79372.1"/>
    <property type="molecule type" value="Genomic_DNA"/>
</dbReference>
<dbReference type="PANTHER" id="PTHR47495">
    <property type="entry name" value="ALDEHYDE DEHYDROGENASE"/>
    <property type="match status" value="1"/>
</dbReference>
<keyword evidence="3" id="KW-1185">Reference proteome</keyword>
<evidence type="ECO:0000259" key="1">
    <source>
        <dbReference type="SMART" id="SM01008"/>
    </source>
</evidence>
<reference evidence="2 3" key="2">
    <citation type="submission" date="2020-04" db="EMBL/GenBank/DDBJ databases">
        <title>Complete genome sequence of Alteromonas pelagimontana 5.12T.</title>
        <authorList>
            <person name="Sinha R.K."/>
            <person name="Krishnan K.P."/>
            <person name="Kurian J.P."/>
        </authorList>
    </citation>
    <scope>NUCLEOTIDE SEQUENCE [LARGE SCALE GENOMIC DNA]</scope>
    <source>
        <strain evidence="2 3">5.12</strain>
    </source>
</reference>
<dbReference type="Pfam" id="PF02738">
    <property type="entry name" value="MoCoBD_1"/>
    <property type="match status" value="1"/>
</dbReference>
<dbReference type="PIRSF" id="PIRSF036389">
    <property type="entry name" value="IOR_B"/>
    <property type="match status" value="1"/>
</dbReference>
<accession>A0A6M4M857</accession>
<organism evidence="2 3">
    <name type="scientific">Alteromonas pelagimontana</name>
    <dbReference type="NCBI Taxonomy" id="1858656"/>
    <lineage>
        <taxon>Bacteria</taxon>
        <taxon>Pseudomonadati</taxon>
        <taxon>Pseudomonadota</taxon>
        <taxon>Gammaproteobacteria</taxon>
        <taxon>Alteromonadales</taxon>
        <taxon>Alteromonadaceae</taxon>
        <taxon>Alteromonas/Salinimonas group</taxon>
        <taxon>Alteromonas</taxon>
    </lineage>
</organism>
<dbReference type="PROSITE" id="PS51318">
    <property type="entry name" value="TAT"/>
    <property type="match status" value="1"/>
</dbReference>
<dbReference type="PANTHER" id="PTHR47495:SF2">
    <property type="entry name" value="ALDEHYDE DEHYDROGENASE"/>
    <property type="match status" value="1"/>
</dbReference>
<dbReference type="Pfam" id="PF20256">
    <property type="entry name" value="MoCoBD_2"/>
    <property type="match status" value="2"/>
</dbReference>
<reference evidence="3" key="1">
    <citation type="submission" date="2014-12" db="EMBL/GenBank/DDBJ databases">
        <title>Complete genome sequence of a multi-drug resistant Klebsiella pneumoniae.</title>
        <authorList>
            <person name="Hua X."/>
            <person name="Chen Q."/>
            <person name="Li X."/>
            <person name="Feng Y."/>
            <person name="Ruan Z."/>
            <person name="Yu Y."/>
        </authorList>
    </citation>
    <scope>NUCLEOTIDE SEQUENCE [LARGE SCALE GENOMIC DNA]</scope>
    <source>
        <strain evidence="3">5.12</strain>
    </source>
</reference>
<dbReference type="AlphaFoldDB" id="A0A6M4M857"/>
<gene>
    <name evidence="2" type="ORF">CA267_000445</name>
</gene>